<keyword evidence="2" id="KW-1003">Cell membrane</keyword>
<dbReference type="AlphaFoldDB" id="A0AA97CRF1"/>
<evidence type="ECO:0000256" key="1">
    <source>
        <dbReference type="ARBA" id="ARBA00004651"/>
    </source>
</evidence>
<dbReference type="PANTHER" id="PTHR40077:SF1">
    <property type="entry name" value="MEMBRANE PROTEIN"/>
    <property type="match status" value="1"/>
</dbReference>
<keyword evidence="3 6" id="KW-0812">Transmembrane</keyword>
<evidence type="ECO:0000256" key="4">
    <source>
        <dbReference type="ARBA" id="ARBA00022989"/>
    </source>
</evidence>
<keyword evidence="4 6" id="KW-1133">Transmembrane helix</keyword>
<dbReference type="InterPro" id="IPR023845">
    <property type="entry name" value="DUF3817_TM"/>
</dbReference>
<feature type="transmembrane region" description="Helical" evidence="6">
    <location>
        <begin position="17"/>
        <end position="37"/>
    </location>
</feature>
<evidence type="ECO:0000256" key="6">
    <source>
        <dbReference type="SAM" id="Phobius"/>
    </source>
</evidence>
<dbReference type="GO" id="GO:0005886">
    <property type="term" value="C:plasma membrane"/>
    <property type="evidence" value="ECO:0007669"/>
    <property type="project" value="UniProtKB-SubCell"/>
</dbReference>
<feature type="transmembrane region" description="Helical" evidence="6">
    <location>
        <begin position="49"/>
        <end position="72"/>
    </location>
</feature>
<protein>
    <recommendedName>
        <fullName evidence="7">DUF3817 domain-containing protein</fullName>
    </recommendedName>
</protein>
<evidence type="ECO:0000256" key="2">
    <source>
        <dbReference type="ARBA" id="ARBA00022475"/>
    </source>
</evidence>
<evidence type="ECO:0000256" key="5">
    <source>
        <dbReference type="ARBA" id="ARBA00023136"/>
    </source>
</evidence>
<sequence>MIAVKDFFTLTTPAKCFRFFAVVEAITWAALLIGMAFKYGGGIDSAVRYPGMAHGVAFVIYLIVTVWAAIALKWNIKTLLLAGLASIPPFFTVWFEVWARRNGHLGELSHDASAPGGDEVDRDKLSV</sequence>
<feature type="transmembrane region" description="Helical" evidence="6">
    <location>
        <begin position="78"/>
        <end position="99"/>
    </location>
</feature>
<evidence type="ECO:0000313" key="8">
    <source>
        <dbReference type="EMBL" id="WOC11076.1"/>
    </source>
</evidence>
<dbReference type="Pfam" id="PF12823">
    <property type="entry name" value="DUF3817"/>
    <property type="match status" value="1"/>
</dbReference>
<dbReference type="PANTHER" id="PTHR40077">
    <property type="entry name" value="MEMBRANE PROTEIN-RELATED"/>
    <property type="match status" value="1"/>
</dbReference>
<name>A0AA97CRF1_9ACTN</name>
<proteinExistence type="predicted"/>
<keyword evidence="5 6" id="KW-0472">Membrane</keyword>
<evidence type="ECO:0000256" key="3">
    <source>
        <dbReference type="ARBA" id="ARBA00022692"/>
    </source>
</evidence>
<dbReference type="NCBIfam" id="TIGR03954">
    <property type="entry name" value="integ_memb_HG"/>
    <property type="match status" value="1"/>
</dbReference>
<feature type="domain" description="DUF3817" evidence="7">
    <location>
        <begin position="15"/>
        <end position="101"/>
    </location>
</feature>
<accession>A0AA97CRF1</accession>
<organism evidence="8">
    <name type="scientific">Gordonia sp. MP11Mi</name>
    <dbReference type="NCBI Taxonomy" id="3022769"/>
    <lineage>
        <taxon>Bacteria</taxon>
        <taxon>Bacillati</taxon>
        <taxon>Actinomycetota</taxon>
        <taxon>Actinomycetes</taxon>
        <taxon>Mycobacteriales</taxon>
        <taxon>Gordoniaceae</taxon>
        <taxon>Gordonia</taxon>
    </lineage>
</organism>
<evidence type="ECO:0000259" key="7">
    <source>
        <dbReference type="Pfam" id="PF12823"/>
    </source>
</evidence>
<gene>
    <name evidence="8" type="ORF">MP11Mi_01390</name>
</gene>
<dbReference type="EMBL" id="CP128986">
    <property type="protein sequence ID" value="WOC11076.1"/>
    <property type="molecule type" value="Genomic_DNA"/>
</dbReference>
<reference evidence="8" key="1">
    <citation type="submission" date="2023-06" db="EMBL/GenBank/DDBJ databases">
        <title>Gordonia sp. nov. and Pseudochrobactrum sp. nov., two species isolated from the burying beetle Nicrophorus vespilloides.</title>
        <authorList>
            <person name="Poehlein A."/>
            <person name="Guzman J."/>
            <person name="Daniel R."/>
            <person name="Vilcinskas A."/>
        </authorList>
    </citation>
    <scope>NUCLEOTIDE SEQUENCE</scope>
    <source>
        <strain evidence="8">MP11Mi</strain>
    </source>
</reference>
<comment type="subcellular location">
    <subcellularLocation>
        <location evidence="1">Cell membrane</location>
        <topology evidence="1">Multi-pass membrane protein</topology>
    </subcellularLocation>
</comment>